<evidence type="ECO:0000313" key="4">
    <source>
        <dbReference type="Proteomes" id="UP000218934"/>
    </source>
</evidence>
<dbReference type="PANTHER" id="PTHR21240:SF28">
    <property type="entry name" value="ISO-OROTATE DECARBOXYLASE (EUROFUNG)"/>
    <property type="match status" value="1"/>
</dbReference>
<evidence type="ECO:0000256" key="1">
    <source>
        <dbReference type="ARBA" id="ARBA00023239"/>
    </source>
</evidence>
<dbReference type="InterPro" id="IPR006680">
    <property type="entry name" value="Amidohydro-rel"/>
</dbReference>
<feature type="domain" description="Amidohydrolase-related" evidence="2">
    <location>
        <begin position="131"/>
        <end position="393"/>
    </location>
</feature>
<protein>
    <submittedName>
        <fullName evidence="3">Amidohydrolase</fullName>
    </submittedName>
</protein>
<dbReference type="AlphaFoldDB" id="A0A2A4FYS2"/>
<dbReference type="SUPFAM" id="SSF51556">
    <property type="entry name" value="Metallo-dependent hydrolases"/>
    <property type="match status" value="1"/>
</dbReference>
<sequence>MTTIADPIADIMDLDSHEMVPMHMWADMFGQRAADLVAPLAGGLISRAGANATVRDDIKADDAPIDYDSVWNRKGADTPSAIDLRRRPAVMDMMGVKRQFVFPTFALIGLNLYHNPAAAQVFGFDPAKVDAREAGQAAIDGYNDWAIDLVKSVDGSRMRPVAVVRGDSVDDLLAQAKRAIAGGLRGLWIPTVPPAGLSPAHAALDPFWDLAQASDVPVLLHLGTEFAFASPAWYSDVPLFSYGAKSSLEFPVEPFRASTLHFAVEAFLGAMILGGVFERFPRLRFGVIECGSHWVAPFADALDMWCTQFDRRLTDVLKLKPSEYLARSVRVTPYHFEPVDEQIERNPHLAPVYAYGSDFPHLEGGQDSKRVMEERIARLGRDAIERFFVTNGALLLPD</sequence>
<dbReference type="GO" id="GO:0016831">
    <property type="term" value="F:carboxy-lyase activity"/>
    <property type="evidence" value="ECO:0007669"/>
    <property type="project" value="InterPro"/>
</dbReference>
<accession>A0A2A4FYS2</accession>
<reference evidence="3 4" key="1">
    <citation type="submission" date="2017-09" db="EMBL/GenBank/DDBJ databases">
        <title>The Catabolism of 3,6-Dichlorosalicylic acid is Initiated by the Cytochrome P450 Monooxygenase DsmABC in Rhizorhabdus dicambivorans Ndbn-20.</title>
        <authorList>
            <person name="Na L."/>
        </authorList>
    </citation>
    <scope>NUCLEOTIDE SEQUENCE [LARGE SCALE GENOMIC DNA]</scope>
    <source>
        <strain evidence="3 4">Ndbn-20m</strain>
    </source>
</reference>
<dbReference type="GO" id="GO:0019748">
    <property type="term" value="P:secondary metabolic process"/>
    <property type="evidence" value="ECO:0007669"/>
    <property type="project" value="TreeGrafter"/>
</dbReference>
<proteinExistence type="predicted"/>
<dbReference type="GO" id="GO:0005737">
    <property type="term" value="C:cytoplasm"/>
    <property type="evidence" value="ECO:0007669"/>
    <property type="project" value="TreeGrafter"/>
</dbReference>
<gene>
    <name evidence="3" type="ORF">COO09_06305</name>
</gene>
<organism evidence="3 4">
    <name type="scientific">Rhizorhabdus dicambivorans</name>
    <dbReference type="NCBI Taxonomy" id="1850238"/>
    <lineage>
        <taxon>Bacteria</taxon>
        <taxon>Pseudomonadati</taxon>
        <taxon>Pseudomonadota</taxon>
        <taxon>Alphaproteobacteria</taxon>
        <taxon>Sphingomonadales</taxon>
        <taxon>Sphingomonadaceae</taxon>
        <taxon>Rhizorhabdus</taxon>
    </lineage>
</organism>
<dbReference type="Pfam" id="PF04909">
    <property type="entry name" value="Amidohydro_2"/>
    <property type="match status" value="1"/>
</dbReference>
<dbReference type="OrthoDB" id="9799024at2"/>
<keyword evidence="1" id="KW-0456">Lyase</keyword>
<name>A0A2A4FYS2_9SPHN</name>
<keyword evidence="3" id="KW-0378">Hydrolase</keyword>
<dbReference type="InterPro" id="IPR032465">
    <property type="entry name" value="ACMSD"/>
</dbReference>
<dbReference type="InterPro" id="IPR032466">
    <property type="entry name" value="Metal_Hydrolase"/>
</dbReference>
<evidence type="ECO:0000313" key="3">
    <source>
        <dbReference type="EMBL" id="PCE43368.1"/>
    </source>
</evidence>
<dbReference type="PANTHER" id="PTHR21240">
    <property type="entry name" value="2-AMINO-3-CARBOXYLMUCONATE-6-SEMIALDEHYDE DECARBOXYLASE"/>
    <property type="match status" value="1"/>
</dbReference>
<keyword evidence="4" id="KW-1185">Reference proteome</keyword>
<dbReference type="Gene3D" id="3.20.20.140">
    <property type="entry name" value="Metal-dependent hydrolases"/>
    <property type="match status" value="1"/>
</dbReference>
<dbReference type="RefSeq" id="WP_066965480.1">
    <property type="nucleotide sequence ID" value="NZ_CP023449.1"/>
</dbReference>
<evidence type="ECO:0000259" key="2">
    <source>
        <dbReference type="Pfam" id="PF04909"/>
    </source>
</evidence>
<comment type="caution">
    <text evidence="3">The sequence shown here is derived from an EMBL/GenBank/DDBJ whole genome shotgun (WGS) entry which is preliminary data.</text>
</comment>
<dbReference type="GO" id="GO:0016787">
    <property type="term" value="F:hydrolase activity"/>
    <property type="evidence" value="ECO:0007669"/>
    <property type="project" value="UniProtKB-KW"/>
</dbReference>
<dbReference type="EMBL" id="NWUF01000004">
    <property type="protein sequence ID" value="PCE43368.1"/>
    <property type="molecule type" value="Genomic_DNA"/>
</dbReference>
<dbReference type="KEGG" id="rdi:CMV14_01260"/>
<dbReference type="Proteomes" id="UP000218934">
    <property type="component" value="Unassembled WGS sequence"/>
</dbReference>